<reference evidence="1 2" key="1">
    <citation type="submission" date="2015-07" db="EMBL/GenBank/DDBJ databases">
        <title>Genome sequencing project for genomic taxonomy and phylogenomics of Bacillus-like bacteria.</title>
        <authorList>
            <person name="Liu B."/>
            <person name="Wang J."/>
            <person name="Zhu Y."/>
            <person name="Liu G."/>
            <person name="Chen Q."/>
            <person name="Chen Z."/>
            <person name="Che J."/>
            <person name="Ge C."/>
            <person name="Shi H."/>
            <person name="Pan Z."/>
            <person name="Liu X."/>
        </authorList>
    </citation>
    <scope>NUCLEOTIDE SEQUENCE [LARGE SCALE GENOMIC DNA]</scope>
    <source>
        <strain evidence="1 2">DSM 54</strain>
    </source>
</reference>
<keyword evidence="2" id="KW-1185">Reference proteome</keyword>
<dbReference type="RefSeq" id="WP_053994823.1">
    <property type="nucleotide sequence ID" value="NZ_CP065643.1"/>
</dbReference>
<protein>
    <submittedName>
        <fullName evidence="1">Uncharacterized protein</fullName>
    </submittedName>
</protein>
<gene>
    <name evidence="1" type="ORF">ADM90_10090</name>
</gene>
<dbReference type="OrthoDB" id="2736298at2"/>
<dbReference type="Proteomes" id="UP000037977">
    <property type="component" value="Unassembled WGS sequence"/>
</dbReference>
<dbReference type="PATRIC" id="fig|33935.3.peg.1528"/>
<proteinExistence type="predicted"/>
<dbReference type="STRING" id="33935.ADM90_10090"/>
<comment type="caution">
    <text evidence="1">The sequence shown here is derived from an EMBL/GenBank/DDBJ whole genome shotgun (WGS) entry which is preliminary data.</text>
</comment>
<sequence length="69" mass="8290">MAKIYRLFITKGNDGQEYEQQIEEKVFKRKVKLKEYLNKEGYFKESKNQYMKITEASISVAEIHKVKIK</sequence>
<organism evidence="1 2">
    <name type="scientific">Lysinibacillus macroides</name>
    <dbReference type="NCBI Taxonomy" id="33935"/>
    <lineage>
        <taxon>Bacteria</taxon>
        <taxon>Bacillati</taxon>
        <taxon>Bacillota</taxon>
        <taxon>Bacilli</taxon>
        <taxon>Bacillales</taxon>
        <taxon>Bacillaceae</taxon>
        <taxon>Lysinibacillus</taxon>
    </lineage>
</organism>
<dbReference type="EMBL" id="LGCI01000005">
    <property type="protein sequence ID" value="KOY83573.1"/>
    <property type="molecule type" value="Genomic_DNA"/>
</dbReference>
<accession>A0A0M9DMD2</accession>
<evidence type="ECO:0000313" key="1">
    <source>
        <dbReference type="EMBL" id="KOY83573.1"/>
    </source>
</evidence>
<name>A0A0M9DMD2_9BACI</name>
<evidence type="ECO:0000313" key="2">
    <source>
        <dbReference type="Proteomes" id="UP000037977"/>
    </source>
</evidence>
<dbReference type="AlphaFoldDB" id="A0A0M9DMD2"/>